<dbReference type="AlphaFoldDB" id="A0A3M7QPI5"/>
<proteinExistence type="predicted"/>
<dbReference type="Proteomes" id="UP000276133">
    <property type="component" value="Unassembled WGS sequence"/>
</dbReference>
<evidence type="ECO:0000313" key="1">
    <source>
        <dbReference type="EMBL" id="RNA13193.1"/>
    </source>
</evidence>
<sequence length="468" mass="53299">MVGNFNYFATHAGKVSTFSRILLNNPKDISKSDLIYQLLRNVITKFKTFGIPDDPVQYHLVSDATTNQFGFIINSKCALAGQFNRELPITFVETITVLIALKKFCDHAEEDSVSIICQIDKTGTIAAIKKNRRNISRQRIFFETRVTPYTSPVNQIPQTLYQGSDGTNTITSGFLLKNSLRNGSPSGEQYKISKSGRITGQIGAARIPRALKRQSSKSEKLLSKKQKLPLANPDVHVDETQLADSSIPPFIRTNDGIVELELINSQKRDLSAIPSLRDELDEHELNFEGTRYQQAFIPVLETITETDETQNSTIETTEEIGIPDLQSTWTSEDEEVDPLLLEWPQPLKYRRIETEEDIKSEIQDMTWPENRPPIERFTKSQSMPNIRLRRSKSKQDNFEDPDFGVESEIVTLIDELIGQIETAQKRIHTTFVTGYEEEGSPPHKLFIKDKNYVNESDEETETEIEYET</sequence>
<name>A0A3M7QPI5_BRAPC</name>
<gene>
    <name evidence="1" type="ORF">BpHYR1_009917</name>
</gene>
<dbReference type="EMBL" id="REGN01005477">
    <property type="protein sequence ID" value="RNA13193.1"/>
    <property type="molecule type" value="Genomic_DNA"/>
</dbReference>
<accession>A0A3M7QPI5</accession>
<comment type="caution">
    <text evidence="1">The sequence shown here is derived from an EMBL/GenBank/DDBJ whole genome shotgun (WGS) entry which is preliminary data.</text>
</comment>
<keyword evidence="2" id="KW-1185">Reference proteome</keyword>
<reference evidence="1 2" key="1">
    <citation type="journal article" date="2018" name="Sci. Rep.">
        <title>Genomic signatures of local adaptation to the degree of environmental predictability in rotifers.</title>
        <authorList>
            <person name="Franch-Gras L."/>
            <person name="Hahn C."/>
            <person name="Garcia-Roger E.M."/>
            <person name="Carmona M.J."/>
            <person name="Serra M."/>
            <person name="Gomez A."/>
        </authorList>
    </citation>
    <scope>NUCLEOTIDE SEQUENCE [LARGE SCALE GENOMIC DNA]</scope>
    <source>
        <strain evidence="1">HYR1</strain>
    </source>
</reference>
<dbReference type="STRING" id="10195.A0A3M7QPI5"/>
<organism evidence="1 2">
    <name type="scientific">Brachionus plicatilis</name>
    <name type="common">Marine rotifer</name>
    <name type="synonym">Brachionus muelleri</name>
    <dbReference type="NCBI Taxonomy" id="10195"/>
    <lineage>
        <taxon>Eukaryota</taxon>
        <taxon>Metazoa</taxon>
        <taxon>Spiralia</taxon>
        <taxon>Gnathifera</taxon>
        <taxon>Rotifera</taxon>
        <taxon>Eurotatoria</taxon>
        <taxon>Monogononta</taxon>
        <taxon>Pseudotrocha</taxon>
        <taxon>Ploima</taxon>
        <taxon>Brachionidae</taxon>
        <taxon>Brachionus</taxon>
    </lineage>
</organism>
<protein>
    <submittedName>
        <fullName evidence="1">Uncharacterized protein</fullName>
    </submittedName>
</protein>
<evidence type="ECO:0000313" key="2">
    <source>
        <dbReference type="Proteomes" id="UP000276133"/>
    </source>
</evidence>